<protein>
    <submittedName>
        <fullName evidence="1">Uncharacterized protein</fullName>
    </submittedName>
</protein>
<sequence>MMCINTQKKGGENNLPPSHQTKALPRLCIHQMSSLISHASIAGVLTCSPFTIRLASSIISHTDI</sequence>
<gene>
    <name evidence="1" type="ORF">EC970246_A0027</name>
</gene>
<proteinExistence type="predicted"/>
<evidence type="ECO:0000313" key="1">
    <source>
        <dbReference type="EMBL" id="EIG93773.1"/>
    </source>
</evidence>
<name>A0A8E0FPC4_ECOLX</name>
<comment type="caution">
    <text evidence="1">The sequence shown here is derived from an EMBL/GenBank/DDBJ whole genome shotgun (WGS) entry which is preliminary data.</text>
</comment>
<accession>A0A8E0FPC4</accession>
<dbReference type="EMBL" id="AEZJ02000016">
    <property type="protein sequence ID" value="EIG93773.1"/>
    <property type="molecule type" value="Genomic_DNA"/>
</dbReference>
<evidence type="ECO:0000313" key="2">
    <source>
        <dbReference type="Proteomes" id="UP000004454"/>
    </source>
</evidence>
<reference evidence="1 2" key="1">
    <citation type="submission" date="2011-12" db="EMBL/GenBank/DDBJ databases">
        <authorList>
            <person name="Brinkac L."/>
            <person name="Radune D."/>
            <person name="Sanka R."/>
            <person name="Selengut J."/>
            <person name="DebRoy C."/>
            <person name="Feng P."/>
            <person name="Fratamico P.M."/>
            <person name="Kapur V."/>
            <person name="Kariyawasam S."/>
            <person name="Losada L."/>
            <person name="Nierman W.C."/>
            <person name="Nelson K."/>
        </authorList>
    </citation>
    <scope>NUCLEOTIDE SEQUENCE [LARGE SCALE GENOMIC DNA]</scope>
    <source>
        <strain evidence="1 2">97.0246</strain>
    </source>
</reference>
<dbReference type="Proteomes" id="UP000004454">
    <property type="component" value="Unassembled WGS sequence"/>
</dbReference>
<organism evidence="1 2">
    <name type="scientific">Escherichia coli 97.0246</name>
    <dbReference type="NCBI Taxonomy" id="869670"/>
    <lineage>
        <taxon>Bacteria</taxon>
        <taxon>Pseudomonadati</taxon>
        <taxon>Pseudomonadota</taxon>
        <taxon>Gammaproteobacteria</taxon>
        <taxon>Enterobacterales</taxon>
        <taxon>Enterobacteriaceae</taxon>
        <taxon>Escherichia</taxon>
    </lineage>
</organism>
<dbReference type="AlphaFoldDB" id="A0A8E0FPC4"/>